<protein>
    <recommendedName>
        <fullName evidence="3">S-layer protein C-terminal domain-containing protein</fullName>
    </recommendedName>
</protein>
<dbReference type="RefSeq" id="WP_088862386.1">
    <property type="nucleotide sequence ID" value="NZ_CP014854.1"/>
</dbReference>
<dbReference type="Proteomes" id="UP000197156">
    <property type="component" value="Chromosome"/>
</dbReference>
<accession>A0A218P0G8</accession>
<evidence type="ECO:0008006" key="3">
    <source>
        <dbReference type="Google" id="ProtNLM"/>
    </source>
</evidence>
<gene>
    <name evidence="1" type="ORF">A3L02_02020</name>
</gene>
<dbReference type="EMBL" id="CP014854">
    <property type="protein sequence ID" value="ASI98427.1"/>
    <property type="molecule type" value="Genomic_DNA"/>
</dbReference>
<evidence type="ECO:0000313" key="2">
    <source>
        <dbReference type="Proteomes" id="UP000197156"/>
    </source>
</evidence>
<sequence>MRRLGVLIILALLITALSPGVTGTNVTGKVSVEINPNSELLSIVYYLAFGRNDPFIIERGGYLDDVDRYFGPYRNHPAVGMLRDYLGNSESVSERDMRLYYLEDELLLCTKPPELNPGENIGDRWTLDFIRALRDFAERSHFMEFYESHRGYYDEDLRIYEGALSLLPPDEFMGPYLDLSNVRFEFKHPFLVAVHGHSFNPVKDGVQVYGAGGMVPLVRRDAQRTLWSYRTARDTMFGLPLNRDYLNNTGLDRLIYLSFVYHELGHDVTVPALDSSEKTHSLRYLEDTIEGHMPYLARYDLHFWWDDMMIYEGFADGWADFALSNVDPDYVSLSLWLQRGWGEFWMGDMVELYWKYAGMSRENGVPIGDYVGDMLDDLSSRIPPEKAETLFQERVPITPLMAFDRGAVTGKVVVVYGTRNPDPTGTERDRETAELIADNLRAFYSDWDGNVEITVKADVNLTEEEFRENLVLVGGPYSNAVVDELDEEFPLRFVPVGGSHWVLEKNANWSIQSYLLTADEADPVKTGELGNVTGEAVVMAVRNLNDPENYIVWVAGEDRDLTALFQNPTYYLSSYEVWSEKGIEMAFYVQPLASS</sequence>
<dbReference type="OrthoDB" id="148350at2157"/>
<reference evidence="1 2" key="1">
    <citation type="submission" date="2016-03" db="EMBL/GenBank/DDBJ databases">
        <title>Complete genome sequence of Thermococcus celer.</title>
        <authorList>
            <person name="Oger P.M."/>
        </authorList>
    </citation>
    <scope>NUCLEOTIDE SEQUENCE [LARGE SCALE GENOMIC DNA]</scope>
    <source>
        <strain evidence="1 2">Vu 13</strain>
    </source>
</reference>
<keyword evidence="2" id="KW-1185">Reference proteome</keyword>
<dbReference type="GeneID" id="33323489"/>
<dbReference type="AlphaFoldDB" id="A0A218P0G8"/>
<evidence type="ECO:0000313" key="1">
    <source>
        <dbReference type="EMBL" id="ASI98427.1"/>
    </source>
</evidence>
<dbReference type="KEGG" id="tce:A3L02_02020"/>
<organism evidence="1 2">
    <name type="scientific">Thermococcus celer Vu 13 = JCM 8558</name>
    <dbReference type="NCBI Taxonomy" id="1293037"/>
    <lineage>
        <taxon>Archaea</taxon>
        <taxon>Methanobacteriati</taxon>
        <taxon>Methanobacteriota</taxon>
        <taxon>Thermococci</taxon>
        <taxon>Thermococcales</taxon>
        <taxon>Thermococcaceae</taxon>
        <taxon>Thermococcus</taxon>
    </lineage>
</organism>
<name>A0A218P0G8_THECE</name>
<proteinExistence type="predicted"/>